<gene>
    <name evidence="2" type="ORF">BE221DRAFT_192200</name>
</gene>
<reference evidence="2" key="1">
    <citation type="submission" date="2017-04" db="EMBL/GenBank/DDBJ databases">
        <title>Population genomics of picophytoplankton unveils novel chromosome hypervariability.</title>
        <authorList>
            <consortium name="DOE Joint Genome Institute"/>
            <person name="Blanc-Mathieu R."/>
            <person name="Krasovec M."/>
            <person name="Hebrard M."/>
            <person name="Yau S."/>
            <person name="Desgranges E."/>
            <person name="Martin J."/>
            <person name="Schackwitz W."/>
            <person name="Kuo A."/>
            <person name="Salin G."/>
            <person name="Donnadieu C."/>
            <person name="Desdevises Y."/>
            <person name="Sanchez-Ferandin S."/>
            <person name="Moreau H."/>
            <person name="Rivals E."/>
            <person name="Grigoriev I.V."/>
            <person name="Grimsley N."/>
            <person name="Eyre-Walker A."/>
            <person name="Piganeau G."/>
        </authorList>
    </citation>
    <scope>NUCLEOTIDE SEQUENCE [LARGE SCALE GENOMIC DNA]</scope>
    <source>
        <strain evidence="2">RCC 1115</strain>
    </source>
</reference>
<evidence type="ECO:0000256" key="1">
    <source>
        <dbReference type="SAM" id="MobiDB-lite"/>
    </source>
</evidence>
<protein>
    <submittedName>
        <fullName evidence="2">Uncharacterized protein</fullName>
    </submittedName>
</protein>
<organism evidence="2">
    <name type="scientific">Ostreococcus tauri</name>
    <name type="common">Marine green alga</name>
    <dbReference type="NCBI Taxonomy" id="70448"/>
    <lineage>
        <taxon>Eukaryota</taxon>
        <taxon>Viridiplantae</taxon>
        <taxon>Chlorophyta</taxon>
        <taxon>Mamiellophyceae</taxon>
        <taxon>Mamiellales</taxon>
        <taxon>Bathycoccaceae</taxon>
        <taxon>Ostreococcus</taxon>
    </lineage>
</organism>
<dbReference type="EMBL" id="KZ155784">
    <property type="protein sequence ID" value="OUS46213.1"/>
    <property type="molecule type" value="Genomic_DNA"/>
</dbReference>
<feature type="compositionally biased region" description="Basic and acidic residues" evidence="1">
    <location>
        <begin position="40"/>
        <end position="56"/>
    </location>
</feature>
<dbReference type="Proteomes" id="UP000195557">
    <property type="component" value="Unassembled WGS sequence"/>
</dbReference>
<name>A0A1Y5IDR0_OSTTA</name>
<evidence type="ECO:0000313" key="2">
    <source>
        <dbReference type="EMBL" id="OUS46213.1"/>
    </source>
</evidence>
<feature type="region of interest" description="Disordered" evidence="1">
    <location>
        <begin position="29"/>
        <end position="60"/>
    </location>
</feature>
<accession>A0A1Y5IDR0</accession>
<sequence length="83" mass="9022">MPLRLGKKVQRVARAIAEEVNVARGVGARTDKHGRAKTSLWDRGDDRGDERGEGTRGDAIGVFKGDEFRRRGAKGEARAGFTA</sequence>
<dbReference type="AlphaFoldDB" id="A0A1Y5IDR0"/>
<proteinExistence type="predicted"/>